<dbReference type="InterPro" id="IPR050318">
    <property type="entry name" value="DENR/SUI1_TIF"/>
</dbReference>
<comment type="similarity">
    <text evidence="1">Belongs to the SUI1 family.</text>
</comment>
<dbReference type="PANTHER" id="PTHR12789">
    <property type="entry name" value="DENSITY-REGULATED PROTEIN HOMOLOG"/>
    <property type="match status" value="1"/>
</dbReference>
<dbReference type="RefSeq" id="WP_173765061.1">
    <property type="nucleotide sequence ID" value="NZ_CP048836.1"/>
</dbReference>
<dbReference type="InterPro" id="IPR036877">
    <property type="entry name" value="SUI1_dom_sf"/>
</dbReference>
<dbReference type="GO" id="GO:0003743">
    <property type="term" value="F:translation initiation factor activity"/>
    <property type="evidence" value="ECO:0007669"/>
    <property type="project" value="InterPro"/>
</dbReference>
<evidence type="ECO:0000313" key="6">
    <source>
        <dbReference type="Proteomes" id="UP000501991"/>
    </source>
</evidence>
<keyword evidence="3" id="KW-0648">Protein biosynthesis</keyword>
<name>A0A6C1B4G6_9RHOO</name>
<accession>A0A6C1B4G6</accession>
<dbReference type="GO" id="GO:0001731">
    <property type="term" value="P:formation of translation preinitiation complex"/>
    <property type="evidence" value="ECO:0007669"/>
    <property type="project" value="TreeGrafter"/>
</dbReference>
<dbReference type="GO" id="GO:0003729">
    <property type="term" value="F:mRNA binding"/>
    <property type="evidence" value="ECO:0007669"/>
    <property type="project" value="TreeGrafter"/>
</dbReference>
<evidence type="ECO:0000256" key="3">
    <source>
        <dbReference type="ARBA" id="ARBA00022917"/>
    </source>
</evidence>
<evidence type="ECO:0000256" key="2">
    <source>
        <dbReference type="ARBA" id="ARBA00022845"/>
    </source>
</evidence>
<dbReference type="InterPro" id="IPR005872">
    <property type="entry name" value="SUI1_arc_bac"/>
</dbReference>
<dbReference type="GO" id="GO:0006417">
    <property type="term" value="P:regulation of translation"/>
    <property type="evidence" value="ECO:0007669"/>
    <property type="project" value="UniProtKB-KW"/>
</dbReference>
<dbReference type="PANTHER" id="PTHR12789:SF0">
    <property type="entry name" value="DENSITY-REGULATED PROTEIN"/>
    <property type="match status" value="1"/>
</dbReference>
<dbReference type="GO" id="GO:0002188">
    <property type="term" value="P:translation reinitiation"/>
    <property type="evidence" value="ECO:0007669"/>
    <property type="project" value="TreeGrafter"/>
</dbReference>
<dbReference type="EMBL" id="CP048836">
    <property type="protein sequence ID" value="QID17899.1"/>
    <property type="molecule type" value="Genomic_DNA"/>
</dbReference>
<dbReference type="CDD" id="cd11567">
    <property type="entry name" value="YciH_like"/>
    <property type="match status" value="1"/>
</dbReference>
<dbReference type="SUPFAM" id="SSF55159">
    <property type="entry name" value="eIF1-like"/>
    <property type="match status" value="1"/>
</dbReference>
<keyword evidence="2" id="KW-0810">Translation regulation</keyword>
<reference evidence="5 6" key="1">
    <citation type="submission" date="2020-02" db="EMBL/GenBank/DDBJ databases">
        <title>Nitrogenibacter mangrovi gen. nov., sp. nov. isolated from mangrove sediment, a denitrifying betaproteobacterium.</title>
        <authorList>
            <person name="Liao H."/>
            <person name="Tian Y."/>
        </authorList>
    </citation>
    <scope>NUCLEOTIDE SEQUENCE [LARGE SCALE GENOMIC DNA]</scope>
    <source>
        <strain evidence="5 6">M9-3-2</strain>
    </source>
</reference>
<evidence type="ECO:0000313" key="5">
    <source>
        <dbReference type="EMBL" id="QID17899.1"/>
    </source>
</evidence>
<evidence type="ECO:0000256" key="1">
    <source>
        <dbReference type="ARBA" id="ARBA00005422"/>
    </source>
</evidence>
<sequence>MKRNSRGGLVYSTEVGRTCPRCRQAIDACTCGAPVEPTAAAGTPVRVQRDRKGRAGKTVTVISDIPLPALGLARLCQTLKARCGAGGTVKGNTIEVQGDHMDTVVTVLEAEGFRVKRVGG</sequence>
<organism evidence="5 6">
    <name type="scientific">Nitrogeniibacter mangrovi</name>
    <dbReference type="NCBI Taxonomy" id="2016596"/>
    <lineage>
        <taxon>Bacteria</taxon>
        <taxon>Pseudomonadati</taxon>
        <taxon>Pseudomonadota</taxon>
        <taxon>Betaproteobacteria</taxon>
        <taxon>Rhodocyclales</taxon>
        <taxon>Zoogloeaceae</taxon>
        <taxon>Nitrogeniibacter</taxon>
    </lineage>
</organism>
<feature type="domain" description="SUI1" evidence="4">
    <location>
        <begin position="46"/>
        <end position="112"/>
    </location>
</feature>
<dbReference type="Pfam" id="PF01253">
    <property type="entry name" value="SUI1"/>
    <property type="match status" value="1"/>
</dbReference>
<gene>
    <name evidence="5" type="ORF">G3580_09760</name>
</gene>
<dbReference type="AlphaFoldDB" id="A0A6C1B4G6"/>
<dbReference type="Proteomes" id="UP000501991">
    <property type="component" value="Chromosome"/>
</dbReference>
<dbReference type="PROSITE" id="PS50296">
    <property type="entry name" value="SUI1"/>
    <property type="match status" value="1"/>
</dbReference>
<dbReference type="PIRSF" id="PIRSF037511">
    <property type="entry name" value="Transl_init_SUI1_pro"/>
    <property type="match status" value="1"/>
</dbReference>
<dbReference type="KEGG" id="azq:G3580_09760"/>
<protein>
    <submittedName>
        <fullName evidence="5">Stress response translation initiation inhibitor YciH</fullName>
    </submittedName>
</protein>
<evidence type="ECO:0000259" key="4">
    <source>
        <dbReference type="PROSITE" id="PS50296"/>
    </source>
</evidence>
<proteinExistence type="inferred from homology"/>
<dbReference type="Gene3D" id="3.30.780.10">
    <property type="entry name" value="SUI1-like domain"/>
    <property type="match status" value="1"/>
</dbReference>
<dbReference type="InterPro" id="IPR001950">
    <property type="entry name" value="SUI1"/>
</dbReference>
<keyword evidence="6" id="KW-1185">Reference proteome</keyword>